<keyword evidence="2" id="KW-1185">Reference proteome</keyword>
<reference evidence="1 2" key="1">
    <citation type="submission" date="2022-05" db="EMBL/GenBank/DDBJ databases">
        <authorList>
            <consortium name="Genoscope - CEA"/>
            <person name="William W."/>
        </authorList>
    </citation>
    <scope>NUCLEOTIDE SEQUENCE [LARGE SCALE GENOMIC DNA]</scope>
</reference>
<dbReference type="EMBL" id="CALNXI010000191">
    <property type="protein sequence ID" value="CAH3021665.1"/>
    <property type="molecule type" value="Genomic_DNA"/>
</dbReference>
<protein>
    <submittedName>
        <fullName evidence="1">Uncharacterized protein</fullName>
    </submittedName>
</protein>
<evidence type="ECO:0000313" key="2">
    <source>
        <dbReference type="Proteomes" id="UP001159427"/>
    </source>
</evidence>
<sequence>MQYGPVSRIRNTHNNFCICPQMTMDYDLEEKLHDIDEFIESELGFPPLSARGTLSPAEINDLSFFLQSSDFSNGYHPGNNPGNMEASLAATVTKVPEVEVEVQIIDLKEVYDKKTKKTLEGLEYRLDDSEVTVVVQASETITSVRAFTQRCPEAAMRTHDTIGSPVELDVHIRQNYGGTRRVLTVDLGSVYKTEDGDAFYWLEKAEVLLRNKWELIIEMSFGSGLAGSVKSRPFRVTTKSQYKMKKNGEFVTSPGKVQRILRTITESSKSTPVRGDCKFIADRGFGKDFSDDTSVLSQDFKAFSVVKEEDYTGEPDCNLNSTSLPSAEERIHLQLNTVLDRHMITTFYGADRRIRYVIEQPELPALLKLVCKSSRMTGPRPKANGHKSADEDFTWSCGFCFFERRKKSTIKAHLIQKVCRKTVDHKKSKADSVAKRLMKRNHSCSELEADRFYFSWKDSLSV</sequence>
<comment type="caution">
    <text evidence="1">The sequence shown here is derived from an EMBL/GenBank/DDBJ whole genome shotgun (WGS) entry which is preliminary data.</text>
</comment>
<name>A0ABN8LWZ0_9CNID</name>
<organism evidence="1 2">
    <name type="scientific">Porites evermanni</name>
    <dbReference type="NCBI Taxonomy" id="104178"/>
    <lineage>
        <taxon>Eukaryota</taxon>
        <taxon>Metazoa</taxon>
        <taxon>Cnidaria</taxon>
        <taxon>Anthozoa</taxon>
        <taxon>Hexacorallia</taxon>
        <taxon>Scleractinia</taxon>
        <taxon>Fungiina</taxon>
        <taxon>Poritidae</taxon>
        <taxon>Porites</taxon>
    </lineage>
</organism>
<proteinExistence type="predicted"/>
<gene>
    <name evidence="1" type="ORF">PEVE_00012393</name>
</gene>
<evidence type="ECO:0000313" key="1">
    <source>
        <dbReference type="EMBL" id="CAH3021665.1"/>
    </source>
</evidence>
<dbReference type="Proteomes" id="UP001159427">
    <property type="component" value="Unassembled WGS sequence"/>
</dbReference>
<accession>A0ABN8LWZ0</accession>